<keyword evidence="13" id="KW-1185">Reference proteome</keyword>
<evidence type="ECO:0000256" key="8">
    <source>
        <dbReference type="PROSITE-ProRule" id="PRU01360"/>
    </source>
</evidence>
<feature type="domain" description="TonB-dependent receptor-like beta-barrel" evidence="10">
    <location>
        <begin position="371"/>
        <end position="840"/>
    </location>
</feature>
<evidence type="ECO:0000256" key="4">
    <source>
        <dbReference type="ARBA" id="ARBA00022692"/>
    </source>
</evidence>
<evidence type="ECO:0000256" key="3">
    <source>
        <dbReference type="ARBA" id="ARBA00022452"/>
    </source>
</evidence>
<sequence>MDGSASGAITDVQGGYVISGISAGSHTVTVKYIGYATKSISDVMVKDGAVTTLDVVMDEPSSESLKEVVITSSYRQESVTSLLVNQKNSMSVSSGISADQISRSPDKNIGQVLKRVSGASIQDNKFVVVRGLNDRYNNATLNNVLLPSSEPDRKAFSFDIIPSGLIDNVVINKTALPDKPGDFAGGLIQIHTKDFPEQQFFSFTLGTSYNTISTFKDVLSGKRTARNFVGFDDGSHRLPDGVPADQKAFNGLSGAAQDRMNRSFENTWQINPRKGLPAGNFQFTMGKTFYGKTNSNRKLGFILSVTDNYSETNQLAERSDYNIDTKSFNYHLLDTTGTFQSSFGALANIAYSNGRSTISFKNLYNRVYNDQTIIRHRATDPQPPFHYVTYANFHNLTERSLYSGTLEGLHAVGGNDIRINWSLNYSGLERLEPDSRIVNYTNDHAIVDQPVNGGSSRSFSNVNDNIYNGQVAVSFPFKIDALSQELKIGGLTQYRDRKANYRPLSYHRSSSFPFDQLTLPPYLLFAPENLGSEGLYLRDDSSPENKYEANSFLKSGFAMLQNELGKKLKLIWGFRFESYHQELAPVSEKTGIRTTDTTYNSLLPSVNLIYALNKKTNLRASYSNTVARPELREIASYSFYDFLNSASVFGNPRLRQTRITNIDLRYEWYPRAGETVNAALFYKKFKDPISESWASQDNNDRTYINLNDAVSYGAEVELRKDLAFVLGDWGKNSFLSLNGSYIYSRIKNPNSSNQRNVNGDTRPLPGQSPYLVNIGLQIGDPGNTFSATILYNRTGERINTVGDDSSNKLDIFEAPRNQLDVQLRKKVFHQNGEVKLGFSNLLNANYLLYQNKNDKKSYQRGDYTYYKYRLGTDISLSLNYTIK</sequence>
<dbReference type="PROSITE" id="PS52016">
    <property type="entry name" value="TONB_DEPENDENT_REC_3"/>
    <property type="match status" value="1"/>
</dbReference>
<proteinExistence type="inferred from homology"/>
<gene>
    <name evidence="12" type="ORF">GCM10023143_04010</name>
</gene>
<dbReference type="PANTHER" id="PTHR40980">
    <property type="entry name" value="PLUG DOMAIN-CONTAINING PROTEIN"/>
    <property type="match status" value="1"/>
</dbReference>
<comment type="subcellular location">
    <subcellularLocation>
        <location evidence="1 8">Cell outer membrane</location>
        <topology evidence="1 8">Multi-pass membrane protein</topology>
    </subcellularLocation>
</comment>
<evidence type="ECO:0000256" key="6">
    <source>
        <dbReference type="ARBA" id="ARBA00023136"/>
    </source>
</evidence>
<evidence type="ECO:0000259" key="10">
    <source>
        <dbReference type="Pfam" id="PF00593"/>
    </source>
</evidence>
<comment type="caution">
    <text evidence="12">The sequence shown here is derived from an EMBL/GenBank/DDBJ whole genome shotgun (WGS) entry which is preliminary data.</text>
</comment>
<keyword evidence="3 8" id="KW-1134">Transmembrane beta strand</keyword>
<keyword evidence="4 8" id="KW-0812">Transmembrane</keyword>
<keyword evidence="6 8" id="KW-0472">Membrane</keyword>
<dbReference type="InterPro" id="IPR008969">
    <property type="entry name" value="CarboxyPept-like_regulatory"/>
</dbReference>
<dbReference type="InterPro" id="IPR000531">
    <property type="entry name" value="Beta-barrel_TonB"/>
</dbReference>
<dbReference type="EMBL" id="BAABFN010000001">
    <property type="protein sequence ID" value="GAA4301913.1"/>
    <property type="molecule type" value="Genomic_DNA"/>
</dbReference>
<dbReference type="SUPFAM" id="SSF56935">
    <property type="entry name" value="Porins"/>
    <property type="match status" value="1"/>
</dbReference>
<dbReference type="Proteomes" id="UP001501207">
    <property type="component" value="Unassembled WGS sequence"/>
</dbReference>
<dbReference type="Pfam" id="PF07715">
    <property type="entry name" value="Plug"/>
    <property type="match status" value="1"/>
</dbReference>
<evidence type="ECO:0000313" key="12">
    <source>
        <dbReference type="EMBL" id="GAA4301913.1"/>
    </source>
</evidence>
<dbReference type="InterPro" id="IPR037066">
    <property type="entry name" value="Plug_dom_sf"/>
</dbReference>
<evidence type="ECO:0000313" key="13">
    <source>
        <dbReference type="Proteomes" id="UP001501207"/>
    </source>
</evidence>
<name>A0ABP8FEK9_9BACT</name>
<keyword evidence="7 8" id="KW-0998">Cell outer membrane</keyword>
<feature type="domain" description="TonB-dependent receptor plug" evidence="11">
    <location>
        <begin position="87"/>
        <end position="174"/>
    </location>
</feature>
<dbReference type="InterPro" id="IPR012910">
    <property type="entry name" value="Plug_dom"/>
</dbReference>
<evidence type="ECO:0000256" key="2">
    <source>
        <dbReference type="ARBA" id="ARBA00022448"/>
    </source>
</evidence>
<keyword evidence="2 8" id="KW-0813">Transport</keyword>
<dbReference type="SUPFAM" id="SSF49464">
    <property type="entry name" value="Carboxypeptidase regulatory domain-like"/>
    <property type="match status" value="1"/>
</dbReference>
<dbReference type="InterPro" id="IPR036942">
    <property type="entry name" value="Beta-barrel_TonB_sf"/>
</dbReference>
<accession>A0ABP8FEK9</accession>
<dbReference type="Pfam" id="PF00593">
    <property type="entry name" value="TonB_dep_Rec_b-barrel"/>
    <property type="match status" value="1"/>
</dbReference>
<dbReference type="Pfam" id="PF13620">
    <property type="entry name" value="CarboxypepD_reg"/>
    <property type="match status" value="1"/>
</dbReference>
<keyword evidence="5 9" id="KW-0798">TonB box</keyword>
<organism evidence="12 13">
    <name type="scientific">Compostibacter hankyongensis</name>
    <dbReference type="NCBI Taxonomy" id="1007089"/>
    <lineage>
        <taxon>Bacteria</taxon>
        <taxon>Pseudomonadati</taxon>
        <taxon>Bacteroidota</taxon>
        <taxon>Chitinophagia</taxon>
        <taxon>Chitinophagales</taxon>
        <taxon>Chitinophagaceae</taxon>
        <taxon>Compostibacter</taxon>
    </lineage>
</organism>
<protein>
    <submittedName>
        <fullName evidence="12">TonB-dependent receptor</fullName>
    </submittedName>
</protein>
<dbReference type="Gene3D" id="2.40.170.20">
    <property type="entry name" value="TonB-dependent receptor, beta-barrel domain"/>
    <property type="match status" value="1"/>
</dbReference>
<dbReference type="PANTHER" id="PTHR40980:SF5">
    <property type="entry name" value="TONB-DEPENDENT RECEPTOR"/>
    <property type="match status" value="1"/>
</dbReference>
<evidence type="ECO:0000256" key="7">
    <source>
        <dbReference type="ARBA" id="ARBA00023237"/>
    </source>
</evidence>
<dbReference type="Gene3D" id="2.60.40.1120">
    <property type="entry name" value="Carboxypeptidase-like, regulatory domain"/>
    <property type="match status" value="1"/>
</dbReference>
<comment type="similarity">
    <text evidence="8 9">Belongs to the TonB-dependent receptor family.</text>
</comment>
<dbReference type="InterPro" id="IPR039426">
    <property type="entry name" value="TonB-dep_rcpt-like"/>
</dbReference>
<evidence type="ECO:0000256" key="1">
    <source>
        <dbReference type="ARBA" id="ARBA00004571"/>
    </source>
</evidence>
<evidence type="ECO:0000256" key="5">
    <source>
        <dbReference type="ARBA" id="ARBA00023077"/>
    </source>
</evidence>
<reference evidence="13" key="1">
    <citation type="journal article" date="2019" name="Int. J. Syst. Evol. Microbiol.">
        <title>The Global Catalogue of Microorganisms (GCM) 10K type strain sequencing project: providing services to taxonomists for standard genome sequencing and annotation.</title>
        <authorList>
            <consortium name="The Broad Institute Genomics Platform"/>
            <consortium name="The Broad Institute Genome Sequencing Center for Infectious Disease"/>
            <person name="Wu L."/>
            <person name="Ma J."/>
        </authorList>
    </citation>
    <scope>NUCLEOTIDE SEQUENCE [LARGE SCALE GENOMIC DNA]</scope>
    <source>
        <strain evidence="13">JCM 17664</strain>
    </source>
</reference>
<evidence type="ECO:0000256" key="9">
    <source>
        <dbReference type="RuleBase" id="RU003357"/>
    </source>
</evidence>
<keyword evidence="12" id="KW-0675">Receptor</keyword>
<dbReference type="Gene3D" id="2.170.130.10">
    <property type="entry name" value="TonB-dependent receptor, plug domain"/>
    <property type="match status" value="1"/>
</dbReference>
<evidence type="ECO:0000259" key="11">
    <source>
        <dbReference type="Pfam" id="PF07715"/>
    </source>
</evidence>